<dbReference type="WBParaSite" id="SPAL_0000531500.1">
    <property type="protein sequence ID" value="SPAL_0000531500.1"/>
    <property type="gene ID" value="SPAL_0000531500"/>
</dbReference>
<organism evidence="1 2">
    <name type="scientific">Strongyloides papillosus</name>
    <name type="common">Intestinal threadworm</name>
    <dbReference type="NCBI Taxonomy" id="174720"/>
    <lineage>
        <taxon>Eukaryota</taxon>
        <taxon>Metazoa</taxon>
        <taxon>Ecdysozoa</taxon>
        <taxon>Nematoda</taxon>
        <taxon>Chromadorea</taxon>
        <taxon>Rhabditida</taxon>
        <taxon>Tylenchina</taxon>
        <taxon>Panagrolaimomorpha</taxon>
        <taxon>Strongyloidoidea</taxon>
        <taxon>Strongyloididae</taxon>
        <taxon>Strongyloides</taxon>
    </lineage>
</organism>
<dbReference type="Proteomes" id="UP000046392">
    <property type="component" value="Unplaced"/>
</dbReference>
<evidence type="ECO:0000313" key="1">
    <source>
        <dbReference type="Proteomes" id="UP000046392"/>
    </source>
</evidence>
<evidence type="ECO:0000313" key="2">
    <source>
        <dbReference type="WBParaSite" id="SPAL_0000531500.1"/>
    </source>
</evidence>
<sequence length="80" mass="9181">MDNISESGDLQIEEEDDVGTRRRGRKVKIQLMKPEFSTTLEILIDAGGHNFLSVSEAWVQKLLNNDMEKYCKDPSSSLWH</sequence>
<dbReference type="AlphaFoldDB" id="A0A0N5BH71"/>
<protein>
    <submittedName>
        <fullName evidence="2">Skp1_POZ domain-containing protein</fullName>
    </submittedName>
</protein>
<reference evidence="2" key="1">
    <citation type="submission" date="2017-02" db="UniProtKB">
        <authorList>
            <consortium name="WormBaseParasite"/>
        </authorList>
    </citation>
    <scope>IDENTIFICATION</scope>
</reference>
<proteinExistence type="predicted"/>
<keyword evidence="1" id="KW-1185">Reference proteome</keyword>
<accession>A0A0N5BH71</accession>
<name>A0A0N5BH71_STREA</name>